<dbReference type="PROSITE" id="PS51257">
    <property type="entry name" value="PROKAR_LIPOPROTEIN"/>
    <property type="match status" value="1"/>
</dbReference>
<comment type="caution">
    <text evidence="2">The sequence shown here is derived from an EMBL/GenBank/DDBJ whole genome shotgun (WGS) entry which is preliminary data.</text>
</comment>
<reference evidence="2 3" key="1">
    <citation type="submission" date="2018-08" db="EMBL/GenBank/DDBJ databases">
        <title>Pallidiluteibacterium maritimus gen. nov., sp. nov., isolated from coastal sediment.</title>
        <authorList>
            <person name="Zhou L.Y."/>
        </authorList>
    </citation>
    <scope>NUCLEOTIDE SEQUENCE [LARGE SCALE GENOMIC DNA]</scope>
    <source>
        <strain evidence="2 3">XSD2</strain>
    </source>
</reference>
<evidence type="ECO:0000259" key="1">
    <source>
        <dbReference type="Pfam" id="PF02872"/>
    </source>
</evidence>
<dbReference type="InterPro" id="IPR006179">
    <property type="entry name" value="5_nucleotidase/apyrase"/>
</dbReference>
<dbReference type="GO" id="GO:0016787">
    <property type="term" value="F:hydrolase activity"/>
    <property type="evidence" value="ECO:0007669"/>
    <property type="project" value="InterPro"/>
</dbReference>
<dbReference type="InterPro" id="IPR008334">
    <property type="entry name" value="5'-Nucleotdase_C"/>
</dbReference>
<dbReference type="PRINTS" id="PR01607">
    <property type="entry name" value="APYRASEFAMLY"/>
</dbReference>
<accession>A0A399SZS2</accession>
<dbReference type="AlphaFoldDB" id="A0A399SZS2"/>
<dbReference type="EMBL" id="QWGR01000005">
    <property type="protein sequence ID" value="RIJ48199.1"/>
    <property type="molecule type" value="Genomic_DNA"/>
</dbReference>
<dbReference type="SUPFAM" id="SSF55816">
    <property type="entry name" value="5'-nucleotidase (syn. UDP-sugar hydrolase), C-terminal domain"/>
    <property type="match status" value="1"/>
</dbReference>
<dbReference type="RefSeq" id="WP_119437930.1">
    <property type="nucleotide sequence ID" value="NZ_QWGR01000005.1"/>
</dbReference>
<dbReference type="PANTHER" id="PTHR11575:SF24">
    <property type="entry name" value="5'-NUCLEOTIDASE"/>
    <property type="match status" value="1"/>
</dbReference>
<feature type="domain" description="5'-Nucleotidase C-terminal" evidence="1">
    <location>
        <begin position="75"/>
        <end position="214"/>
    </location>
</feature>
<keyword evidence="3" id="KW-1185">Reference proteome</keyword>
<dbReference type="GO" id="GO:0009166">
    <property type="term" value="P:nucleotide catabolic process"/>
    <property type="evidence" value="ECO:0007669"/>
    <property type="project" value="InterPro"/>
</dbReference>
<evidence type="ECO:0000313" key="3">
    <source>
        <dbReference type="Proteomes" id="UP000265926"/>
    </source>
</evidence>
<evidence type="ECO:0000313" key="2">
    <source>
        <dbReference type="EMBL" id="RIJ48199.1"/>
    </source>
</evidence>
<sequence length="254" mass="28585">MRHSISHALLITLLTFVISCQNPVVQTGVELKNIPVAEETNPLDSNIVRLYLPYKNMLDKDMNRVISFSEEEMEKDKPESLLTNFLGDLLLEEAAKTDVARQEKIVPSVSFFNYGGIRTALPKGNITVGKVYELMPFENELVYLELKGSTLKEFLNYVARKGGDSVGGVRFKISGEKAENIQIGGQDFDADKTYWLVTNDYVAGGGDGLDILKERLQYVSPGILIRDLIIQHLEEKQKNNEHLQVKLDGRISHE</sequence>
<dbReference type="Proteomes" id="UP000265926">
    <property type="component" value="Unassembled WGS sequence"/>
</dbReference>
<dbReference type="OrthoDB" id="4762412at2"/>
<protein>
    <recommendedName>
        <fullName evidence="1">5'-Nucleotidase C-terminal domain-containing protein</fullName>
    </recommendedName>
</protein>
<dbReference type="GO" id="GO:0030288">
    <property type="term" value="C:outer membrane-bounded periplasmic space"/>
    <property type="evidence" value="ECO:0007669"/>
    <property type="project" value="TreeGrafter"/>
</dbReference>
<dbReference type="InterPro" id="IPR036907">
    <property type="entry name" value="5'-Nucleotdase_C_sf"/>
</dbReference>
<proteinExistence type="predicted"/>
<dbReference type="Pfam" id="PF02872">
    <property type="entry name" value="5_nucleotid_C"/>
    <property type="match status" value="1"/>
</dbReference>
<name>A0A399SZS2_9BACT</name>
<dbReference type="PANTHER" id="PTHR11575">
    <property type="entry name" value="5'-NUCLEOTIDASE-RELATED"/>
    <property type="match status" value="1"/>
</dbReference>
<organism evidence="2 3">
    <name type="scientific">Maribellus luteus</name>
    <dbReference type="NCBI Taxonomy" id="2305463"/>
    <lineage>
        <taxon>Bacteria</taxon>
        <taxon>Pseudomonadati</taxon>
        <taxon>Bacteroidota</taxon>
        <taxon>Bacteroidia</taxon>
        <taxon>Marinilabiliales</taxon>
        <taxon>Prolixibacteraceae</taxon>
        <taxon>Maribellus</taxon>
    </lineage>
</organism>
<gene>
    <name evidence="2" type="ORF">D1614_10725</name>
</gene>
<dbReference type="Gene3D" id="3.90.780.10">
    <property type="entry name" value="5'-Nucleotidase, C-terminal domain"/>
    <property type="match status" value="1"/>
</dbReference>